<comment type="catalytic activity">
    <reaction evidence="7">
        <text>L-threonyl-[protein] + ATP = O-phospho-L-threonyl-[protein] + ADP + H(+)</text>
        <dbReference type="Rhea" id="RHEA:46608"/>
        <dbReference type="Rhea" id="RHEA-COMP:11060"/>
        <dbReference type="Rhea" id="RHEA-COMP:11605"/>
        <dbReference type="ChEBI" id="CHEBI:15378"/>
        <dbReference type="ChEBI" id="CHEBI:30013"/>
        <dbReference type="ChEBI" id="CHEBI:30616"/>
        <dbReference type="ChEBI" id="CHEBI:61977"/>
        <dbReference type="ChEBI" id="CHEBI:456216"/>
        <dbReference type="EC" id="2.7.11.1"/>
    </reaction>
</comment>
<dbReference type="Pfam" id="PF00069">
    <property type="entry name" value="Pkinase"/>
    <property type="match status" value="1"/>
</dbReference>
<evidence type="ECO:0000256" key="8">
    <source>
        <dbReference type="ARBA" id="ARBA00048679"/>
    </source>
</evidence>
<dbReference type="GO" id="GO:0005524">
    <property type="term" value="F:ATP binding"/>
    <property type="evidence" value="ECO:0007669"/>
    <property type="project" value="UniProtKB-KW"/>
</dbReference>
<dbReference type="AlphaFoldDB" id="A0AAD8RAM6"/>
<dbReference type="Proteomes" id="UP001231189">
    <property type="component" value="Unassembled WGS sequence"/>
</dbReference>
<dbReference type="EC" id="2.7.11.1" evidence="1"/>
<feature type="domain" description="Protein kinase" evidence="9">
    <location>
        <begin position="20"/>
        <end position="164"/>
    </location>
</feature>
<keyword evidence="2" id="KW-0723">Serine/threonine-protein kinase</keyword>
<keyword evidence="5" id="KW-0418">Kinase</keyword>
<comment type="caution">
    <text evidence="10">The sequence shown here is derived from an EMBL/GenBank/DDBJ whole genome shotgun (WGS) entry which is preliminary data.</text>
</comment>
<dbReference type="PANTHER" id="PTHR45637">
    <property type="entry name" value="FLIPPASE KINASE 1-RELATED"/>
    <property type="match status" value="1"/>
</dbReference>
<reference evidence="10" key="1">
    <citation type="submission" date="2023-07" db="EMBL/GenBank/DDBJ databases">
        <title>A chromosome-level genome assembly of Lolium multiflorum.</title>
        <authorList>
            <person name="Chen Y."/>
            <person name="Copetti D."/>
            <person name="Kolliker R."/>
            <person name="Studer B."/>
        </authorList>
    </citation>
    <scope>NUCLEOTIDE SEQUENCE</scope>
    <source>
        <strain evidence="10">02402/16</strain>
        <tissue evidence="10">Leaf</tissue>
    </source>
</reference>
<keyword evidence="6" id="KW-0067">ATP-binding</keyword>
<sequence length="164" mass="17252">MVSTAPLPSPPPPQVSLADLKALSVLGHGARGVVFDVVPVASSTGEACSGDQHMALKAMSHAAARRKAPAAGGRAPSGDGLRRTWFEHEVLALRHPLLPSLRGVVATDVVVGFAIDRCAGGDLNSLRRSQCGQVFSDTAIRFYAAELVLVLEHLHGISIVYRDL</sequence>
<evidence type="ECO:0000256" key="2">
    <source>
        <dbReference type="ARBA" id="ARBA00022527"/>
    </source>
</evidence>
<dbReference type="Gene3D" id="1.10.510.10">
    <property type="entry name" value="Transferase(Phosphotransferase) domain 1"/>
    <property type="match status" value="1"/>
</dbReference>
<comment type="catalytic activity">
    <reaction evidence="8">
        <text>L-seryl-[protein] + ATP = O-phospho-L-seryl-[protein] + ADP + H(+)</text>
        <dbReference type="Rhea" id="RHEA:17989"/>
        <dbReference type="Rhea" id="RHEA-COMP:9863"/>
        <dbReference type="Rhea" id="RHEA-COMP:11604"/>
        <dbReference type="ChEBI" id="CHEBI:15378"/>
        <dbReference type="ChEBI" id="CHEBI:29999"/>
        <dbReference type="ChEBI" id="CHEBI:30616"/>
        <dbReference type="ChEBI" id="CHEBI:83421"/>
        <dbReference type="ChEBI" id="CHEBI:456216"/>
        <dbReference type="EC" id="2.7.11.1"/>
    </reaction>
</comment>
<dbReference type="Gene3D" id="3.30.200.20">
    <property type="entry name" value="Phosphorylase Kinase, domain 1"/>
    <property type="match status" value="1"/>
</dbReference>
<evidence type="ECO:0000256" key="4">
    <source>
        <dbReference type="ARBA" id="ARBA00022741"/>
    </source>
</evidence>
<name>A0AAD8RAM6_LOLMU</name>
<organism evidence="10 11">
    <name type="scientific">Lolium multiflorum</name>
    <name type="common">Italian ryegrass</name>
    <name type="synonym">Lolium perenne subsp. multiflorum</name>
    <dbReference type="NCBI Taxonomy" id="4521"/>
    <lineage>
        <taxon>Eukaryota</taxon>
        <taxon>Viridiplantae</taxon>
        <taxon>Streptophyta</taxon>
        <taxon>Embryophyta</taxon>
        <taxon>Tracheophyta</taxon>
        <taxon>Spermatophyta</taxon>
        <taxon>Magnoliopsida</taxon>
        <taxon>Liliopsida</taxon>
        <taxon>Poales</taxon>
        <taxon>Poaceae</taxon>
        <taxon>BOP clade</taxon>
        <taxon>Pooideae</taxon>
        <taxon>Poodae</taxon>
        <taxon>Poeae</taxon>
        <taxon>Poeae Chloroplast Group 2 (Poeae type)</taxon>
        <taxon>Loliodinae</taxon>
        <taxon>Loliinae</taxon>
        <taxon>Lolium</taxon>
    </lineage>
</organism>
<evidence type="ECO:0000256" key="7">
    <source>
        <dbReference type="ARBA" id="ARBA00047899"/>
    </source>
</evidence>
<evidence type="ECO:0000256" key="3">
    <source>
        <dbReference type="ARBA" id="ARBA00022679"/>
    </source>
</evidence>
<protein>
    <recommendedName>
        <fullName evidence="1">non-specific serine/threonine protein kinase</fullName>
        <ecNumber evidence="1">2.7.11.1</ecNumber>
    </recommendedName>
</protein>
<dbReference type="InterPro" id="IPR011009">
    <property type="entry name" value="Kinase-like_dom_sf"/>
</dbReference>
<dbReference type="PROSITE" id="PS50011">
    <property type="entry name" value="PROTEIN_KINASE_DOM"/>
    <property type="match status" value="1"/>
</dbReference>
<evidence type="ECO:0000313" key="10">
    <source>
        <dbReference type="EMBL" id="KAK1618000.1"/>
    </source>
</evidence>
<keyword evidence="4" id="KW-0547">Nucleotide-binding</keyword>
<gene>
    <name evidence="10" type="ORF">QYE76_023517</name>
</gene>
<keyword evidence="3" id="KW-0808">Transferase</keyword>
<dbReference type="GO" id="GO:0004674">
    <property type="term" value="F:protein serine/threonine kinase activity"/>
    <property type="evidence" value="ECO:0007669"/>
    <property type="project" value="UniProtKB-KW"/>
</dbReference>
<evidence type="ECO:0000259" key="9">
    <source>
        <dbReference type="PROSITE" id="PS50011"/>
    </source>
</evidence>
<dbReference type="EMBL" id="JAUUTY010000006">
    <property type="protein sequence ID" value="KAK1618000.1"/>
    <property type="molecule type" value="Genomic_DNA"/>
</dbReference>
<dbReference type="InterPro" id="IPR000719">
    <property type="entry name" value="Prot_kinase_dom"/>
</dbReference>
<evidence type="ECO:0000256" key="5">
    <source>
        <dbReference type="ARBA" id="ARBA00022777"/>
    </source>
</evidence>
<evidence type="ECO:0000256" key="1">
    <source>
        <dbReference type="ARBA" id="ARBA00012513"/>
    </source>
</evidence>
<evidence type="ECO:0000256" key="6">
    <source>
        <dbReference type="ARBA" id="ARBA00022840"/>
    </source>
</evidence>
<accession>A0AAD8RAM6</accession>
<evidence type="ECO:0000313" key="11">
    <source>
        <dbReference type="Proteomes" id="UP001231189"/>
    </source>
</evidence>
<dbReference type="SUPFAM" id="SSF56112">
    <property type="entry name" value="Protein kinase-like (PK-like)"/>
    <property type="match status" value="1"/>
</dbReference>
<keyword evidence="11" id="KW-1185">Reference proteome</keyword>
<proteinExistence type="predicted"/>